<dbReference type="EMBL" id="PYNF01000014">
    <property type="protein sequence ID" value="PSU96861.1"/>
    <property type="molecule type" value="Genomic_DNA"/>
</dbReference>
<dbReference type="AlphaFoldDB" id="A0A2T3KFN4"/>
<gene>
    <name evidence="2" type="ORF">C9J27_16070</name>
</gene>
<sequence>MNRVFISILFLALSLSGWITGGILYYLAMENDRLLLDKRLDTAFNITDQMLNKSNNSEAILNEIKIRISKGATAQTGSLKTLCKSDDGARLETIMSKDDVKKVCTLIEDM</sequence>
<keyword evidence="1" id="KW-0472">Membrane</keyword>
<proteinExistence type="predicted"/>
<comment type="caution">
    <text evidence="2">The sequence shown here is derived from an EMBL/GenBank/DDBJ whole genome shotgun (WGS) entry which is preliminary data.</text>
</comment>
<keyword evidence="1" id="KW-0812">Transmembrane</keyword>
<evidence type="ECO:0000256" key="1">
    <source>
        <dbReference type="SAM" id="Phobius"/>
    </source>
</evidence>
<feature type="transmembrane region" description="Helical" evidence="1">
    <location>
        <begin position="6"/>
        <end position="28"/>
    </location>
</feature>
<accession>A0A2T3KFN4</accession>
<reference evidence="2 3" key="1">
    <citation type="submission" date="2018-01" db="EMBL/GenBank/DDBJ databases">
        <title>Whole genome sequencing of Histamine producing bacteria.</title>
        <authorList>
            <person name="Butler K."/>
        </authorList>
    </citation>
    <scope>NUCLEOTIDE SEQUENCE [LARGE SCALE GENOMIC DNA]</scope>
    <source>
        <strain evidence="2 3">FS-7.2</strain>
    </source>
</reference>
<organism evidence="2 3">
    <name type="scientific">Photobacterium kishitanii</name>
    <dbReference type="NCBI Taxonomy" id="318456"/>
    <lineage>
        <taxon>Bacteria</taxon>
        <taxon>Pseudomonadati</taxon>
        <taxon>Pseudomonadota</taxon>
        <taxon>Gammaproteobacteria</taxon>
        <taxon>Vibrionales</taxon>
        <taxon>Vibrionaceae</taxon>
        <taxon>Photobacterium</taxon>
    </lineage>
</organism>
<dbReference type="Proteomes" id="UP000241426">
    <property type="component" value="Unassembled WGS sequence"/>
</dbReference>
<name>A0A2T3KFN4_9GAMM</name>
<keyword evidence="1" id="KW-1133">Transmembrane helix</keyword>
<evidence type="ECO:0000313" key="3">
    <source>
        <dbReference type="Proteomes" id="UP000241426"/>
    </source>
</evidence>
<protein>
    <submittedName>
        <fullName evidence="2">Uncharacterized protein</fullName>
    </submittedName>
</protein>
<evidence type="ECO:0000313" key="2">
    <source>
        <dbReference type="EMBL" id="PSU96861.1"/>
    </source>
</evidence>
<dbReference type="RefSeq" id="WP_107225403.1">
    <property type="nucleotide sequence ID" value="NZ_PYNF01000014.1"/>
</dbReference>